<dbReference type="EC" id="1.1.1.133" evidence="3 6"/>
<keyword evidence="6" id="KW-0521">NADP</keyword>
<sequence>MEQIEPERMKVFVTGETGQVVKALIKLADQDRLDVYTAGRPWLDLSELTDDTKCEHLSSMIEDISPDVIVNAAAYTNVDKAQEEGDMAAAVNASGAGAVAMVARKLGLPIIQISTDYVFDGSKSAEIFDEDNPEYSDYDAEDIADIKANVDDGTYKEGDLTNPKSVYGQTKLEGEKLVAYVNPCHVILRTSWVYSETGNNFLKTMLRVGAEREEVGVVDDQFGAPTHADAIAAGIVQIVKNLVESPENEELYGVFHMTCRGTTSWHGFAEAIFKASSLAGGPNPKLNAITTEEYPLPAPRPVNSRLNCEKIARVHNVRLPAWEDLIMKTVVKVLG</sequence>
<dbReference type="Gene3D" id="3.40.50.720">
    <property type="entry name" value="NAD(P)-binding Rossmann-like Domain"/>
    <property type="match status" value="2"/>
</dbReference>
<evidence type="ECO:0000313" key="9">
    <source>
        <dbReference type="Proteomes" id="UP001596492"/>
    </source>
</evidence>
<gene>
    <name evidence="8" type="ORF">ACFQS8_15475</name>
</gene>
<comment type="function">
    <text evidence="6">Catalyzes the reduction of dTDP-6-deoxy-L-lyxo-4-hexulose to yield dTDP-L-rhamnose.</text>
</comment>
<proteinExistence type="inferred from homology"/>
<evidence type="ECO:0000256" key="3">
    <source>
        <dbReference type="ARBA" id="ARBA00012929"/>
    </source>
</evidence>
<evidence type="ECO:0000313" key="8">
    <source>
        <dbReference type="EMBL" id="MFC7293021.1"/>
    </source>
</evidence>
<protein>
    <recommendedName>
        <fullName evidence="4 6">dTDP-4-dehydrorhamnose reductase</fullName>
        <ecNumber evidence="3 6">1.1.1.133</ecNumber>
    </recommendedName>
</protein>
<dbReference type="InterPro" id="IPR005913">
    <property type="entry name" value="dTDP_dehydrorham_reduct"/>
</dbReference>
<evidence type="ECO:0000256" key="2">
    <source>
        <dbReference type="ARBA" id="ARBA00010944"/>
    </source>
</evidence>
<dbReference type="InterPro" id="IPR036291">
    <property type="entry name" value="NAD(P)-bd_dom_sf"/>
</dbReference>
<dbReference type="RefSeq" id="WP_382169073.1">
    <property type="nucleotide sequence ID" value="NZ_JBHTBR010000009.1"/>
</dbReference>
<dbReference type="SUPFAM" id="SSF51735">
    <property type="entry name" value="NAD(P)-binding Rossmann-fold domains"/>
    <property type="match status" value="2"/>
</dbReference>
<comment type="pathway">
    <text evidence="1 6">Carbohydrate biosynthesis; dTDP-L-rhamnose biosynthesis.</text>
</comment>
<dbReference type="Pfam" id="PF04321">
    <property type="entry name" value="RmlD_sub_bind"/>
    <property type="match status" value="1"/>
</dbReference>
<comment type="similarity">
    <text evidence="2 6">Belongs to the dTDP-4-dehydrorhamnose reductase family.</text>
</comment>
<evidence type="ECO:0000256" key="4">
    <source>
        <dbReference type="ARBA" id="ARBA00017099"/>
    </source>
</evidence>
<evidence type="ECO:0000256" key="6">
    <source>
        <dbReference type="RuleBase" id="RU364082"/>
    </source>
</evidence>
<dbReference type="PANTHER" id="PTHR10491:SF4">
    <property type="entry name" value="METHIONINE ADENOSYLTRANSFERASE 2 SUBUNIT BETA"/>
    <property type="match status" value="1"/>
</dbReference>
<evidence type="ECO:0000256" key="5">
    <source>
        <dbReference type="ARBA" id="ARBA00048200"/>
    </source>
</evidence>
<dbReference type="Proteomes" id="UP001596492">
    <property type="component" value="Unassembled WGS sequence"/>
</dbReference>
<keyword evidence="9" id="KW-1185">Reference proteome</keyword>
<feature type="domain" description="RmlD-like substrate binding" evidence="7">
    <location>
        <begin position="9"/>
        <end position="330"/>
    </location>
</feature>
<comment type="caution">
    <text evidence="8">The sequence shown here is derived from an EMBL/GenBank/DDBJ whole genome shotgun (WGS) entry which is preliminary data.</text>
</comment>
<dbReference type="EMBL" id="JBHTBR010000009">
    <property type="protein sequence ID" value="MFC7293021.1"/>
    <property type="molecule type" value="Genomic_DNA"/>
</dbReference>
<dbReference type="PANTHER" id="PTHR10491">
    <property type="entry name" value="DTDP-4-DEHYDRORHAMNOSE REDUCTASE"/>
    <property type="match status" value="1"/>
</dbReference>
<dbReference type="CDD" id="cd05254">
    <property type="entry name" value="dTDP_HR_like_SDR_e"/>
    <property type="match status" value="1"/>
</dbReference>
<evidence type="ECO:0000256" key="1">
    <source>
        <dbReference type="ARBA" id="ARBA00004781"/>
    </source>
</evidence>
<accession>A0ABW2IQ18</accession>
<organism evidence="8 9">
    <name type="scientific">Hirschia litorea</name>
    <dbReference type="NCBI Taxonomy" id="1199156"/>
    <lineage>
        <taxon>Bacteria</taxon>
        <taxon>Pseudomonadati</taxon>
        <taxon>Pseudomonadota</taxon>
        <taxon>Alphaproteobacteria</taxon>
        <taxon>Hyphomonadales</taxon>
        <taxon>Hyphomonadaceae</taxon>
        <taxon>Hirschia</taxon>
    </lineage>
</organism>
<keyword evidence="6" id="KW-0560">Oxidoreductase</keyword>
<dbReference type="InterPro" id="IPR029903">
    <property type="entry name" value="RmlD-like-bd"/>
</dbReference>
<comment type="cofactor">
    <cofactor evidence="6">
        <name>Mg(2+)</name>
        <dbReference type="ChEBI" id="CHEBI:18420"/>
    </cofactor>
    <text evidence="6">Binds 1 Mg(2+) ion per monomer.</text>
</comment>
<evidence type="ECO:0000259" key="7">
    <source>
        <dbReference type="Pfam" id="PF04321"/>
    </source>
</evidence>
<dbReference type="Gene3D" id="3.90.25.10">
    <property type="entry name" value="UDP-galactose 4-epimerase, domain 1"/>
    <property type="match status" value="1"/>
</dbReference>
<name>A0ABW2IQ18_9PROT</name>
<comment type="catalytic activity">
    <reaction evidence="5 6">
        <text>dTDP-beta-L-rhamnose + NADP(+) = dTDP-4-dehydro-beta-L-rhamnose + NADPH + H(+)</text>
        <dbReference type="Rhea" id="RHEA:21796"/>
        <dbReference type="ChEBI" id="CHEBI:15378"/>
        <dbReference type="ChEBI" id="CHEBI:57510"/>
        <dbReference type="ChEBI" id="CHEBI:57783"/>
        <dbReference type="ChEBI" id="CHEBI:58349"/>
        <dbReference type="ChEBI" id="CHEBI:62830"/>
        <dbReference type="EC" id="1.1.1.133"/>
    </reaction>
</comment>
<reference evidence="9" key="1">
    <citation type="journal article" date="2019" name="Int. J. Syst. Evol. Microbiol.">
        <title>The Global Catalogue of Microorganisms (GCM) 10K type strain sequencing project: providing services to taxonomists for standard genome sequencing and annotation.</title>
        <authorList>
            <consortium name="The Broad Institute Genomics Platform"/>
            <consortium name="The Broad Institute Genome Sequencing Center for Infectious Disease"/>
            <person name="Wu L."/>
            <person name="Ma J."/>
        </authorList>
    </citation>
    <scope>NUCLEOTIDE SEQUENCE [LARGE SCALE GENOMIC DNA]</scope>
    <source>
        <strain evidence="9">CCUG 51308</strain>
    </source>
</reference>